<dbReference type="Proteomes" id="UP000287649">
    <property type="component" value="Unassembled WGS sequence"/>
</dbReference>
<keyword evidence="3" id="KW-1185">Reference proteome</keyword>
<protein>
    <submittedName>
        <fullName evidence="2">Uncharacterized protein</fullName>
    </submittedName>
</protein>
<feature type="signal peptide" evidence="1">
    <location>
        <begin position="1"/>
        <end position="27"/>
    </location>
</feature>
<accession>A0A432Y605</accession>
<dbReference type="OrthoDB" id="9842476at2"/>
<comment type="caution">
    <text evidence="2">The sequence shown here is derived from an EMBL/GenBank/DDBJ whole genome shotgun (WGS) entry which is preliminary data.</text>
</comment>
<evidence type="ECO:0000313" key="3">
    <source>
        <dbReference type="Proteomes" id="UP000287649"/>
    </source>
</evidence>
<reference evidence="3" key="1">
    <citation type="journal article" date="2018" name="Front. Microbiol.">
        <title>Genome-Based Analysis Reveals the Taxonomy and Diversity of the Family Idiomarinaceae.</title>
        <authorList>
            <person name="Liu Y."/>
            <person name="Lai Q."/>
            <person name="Shao Z."/>
        </authorList>
    </citation>
    <scope>NUCLEOTIDE SEQUENCE [LARGE SCALE GENOMIC DNA]</scope>
    <source>
        <strain evidence="3">PO-M2</strain>
    </source>
</reference>
<gene>
    <name evidence="2" type="ORF">CWI70_06335</name>
</gene>
<evidence type="ECO:0000256" key="1">
    <source>
        <dbReference type="SAM" id="SignalP"/>
    </source>
</evidence>
<dbReference type="AlphaFoldDB" id="A0A432Y605"/>
<organism evidence="2 3">
    <name type="scientific">Pseudidiomarina homiensis</name>
    <dbReference type="NCBI Taxonomy" id="364198"/>
    <lineage>
        <taxon>Bacteria</taxon>
        <taxon>Pseudomonadati</taxon>
        <taxon>Pseudomonadota</taxon>
        <taxon>Gammaproteobacteria</taxon>
        <taxon>Alteromonadales</taxon>
        <taxon>Idiomarinaceae</taxon>
        <taxon>Pseudidiomarina</taxon>
    </lineage>
</organism>
<name>A0A432Y605_9GAMM</name>
<dbReference type="RefSeq" id="WP_126771550.1">
    <property type="nucleotide sequence ID" value="NZ_JANQBU010000001.1"/>
</dbReference>
<keyword evidence="1" id="KW-0732">Signal</keyword>
<evidence type="ECO:0000313" key="2">
    <source>
        <dbReference type="EMBL" id="RUO56362.1"/>
    </source>
</evidence>
<proteinExistence type="predicted"/>
<sequence>MKTLTNKVVKTLCTAALVFGFSASAMANTTSEQDAPRQPTVKAQQVYKYTYQADNFAGSIAQDIQIMQDDMMADLIVSRDADVAAALARTGVELQGYALLASASEATKKVSLWGVDAITTLLPSFKARAYL</sequence>
<feature type="chain" id="PRO_5019255369" evidence="1">
    <location>
        <begin position="28"/>
        <end position="131"/>
    </location>
</feature>
<dbReference type="EMBL" id="PIPX01000001">
    <property type="protein sequence ID" value="RUO56362.1"/>
    <property type="molecule type" value="Genomic_DNA"/>
</dbReference>